<dbReference type="RefSeq" id="WP_147500600.1">
    <property type="nucleotide sequence ID" value="NZ_JANPQQ010000010.1"/>
</dbReference>
<dbReference type="EMBL" id="VOAW01000011">
    <property type="protein sequence ID" value="TWO26504.1"/>
    <property type="molecule type" value="Genomic_DNA"/>
</dbReference>
<sequence>MNKLGYIAGALSGLFWALAGIFYVKINEFVNYSYLVFVLLFCIEFVPWLFLTFSILFLKKHFIFEKKLILPFIAGFAAGPVAMYCYLNAILFIGLSFSASITSLYPIFATFLAFMFLKERLNALSIFGMFAAFSSLFFLFFDGFNLHILGLILAFVCALSWGLELVLSSIVLKKLPTTSVYYARQTGSSFGYAILILIQKPNFIFQDFISLDFFILSLLLIFSWAVSYFLYYFAIAKIGIVKAMMLNISYVIWLVLIQQEFNFKQIILIILIFIGANLVLFAKRGQK</sequence>
<comment type="caution">
    <text evidence="3">The sequence shown here is derived from an EMBL/GenBank/DDBJ whole genome shotgun (WGS) entry which is preliminary data.</text>
</comment>
<proteinExistence type="predicted"/>
<feature type="domain" description="EamA" evidence="2">
    <location>
        <begin position="4"/>
        <end position="140"/>
    </location>
</feature>
<keyword evidence="1" id="KW-1133">Transmembrane helix</keyword>
<evidence type="ECO:0000313" key="4">
    <source>
        <dbReference type="Proteomes" id="UP000321614"/>
    </source>
</evidence>
<feature type="transmembrane region" description="Helical" evidence="1">
    <location>
        <begin position="97"/>
        <end position="117"/>
    </location>
</feature>
<feature type="domain" description="EamA" evidence="2">
    <location>
        <begin position="149"/>
        <end position="280"/>
    </location>
</feature>
<feature type="transmembrane region" description="Helical" evidence="1">
    <location>
        <begin position="179"/>
        <end position="198"/>
    </location>
</feature>
<accession>A0ABY3G5M2</accession>
<dbReference type="SUPFAM" id="SSF103481">
    <property type="entry name" value="Multidrug resistance efflux transporter EmrE"/>
    <property type="match status" value="1"/>
</dbReference>
<name>A0ABY3G5M2_9BACT</name>
<reference evidence="3 4" key="1">
    <citation type="submission" date="2019-07" db="EMBL/GenBank/DDBJ databases">
        <title>Rapid identification of Enteric Bacteria from Whole Genome Sequences (WGS) using Average Nucleotide Identity (ANI).</title>
        <authorList>
            <person name="Lane C."/>
        </authorList>
    </citation>
    <scope>NUCLEOTIDE SEQUENCE [LARGE SCALE GENOMIC DNA]</scope>
    <source>
        <strain evidence="3 4">2011D-8905</strain>
    </source>
</reference>
<dbReference type="PANTHER" id="PTHR22911:SF137">
    <property type="entry name" value="SOLUTE CARRIER FAMILY 35 MEMBER G2-RELATED"/>
    <property type="match status" value="1"/>
</dbReference>
<feature type="transmembrane region" description="Helical" evidence="1">
    <location>
        <begin position="240"/>
        <end position="257"/>
    </location>
</feature>
<keyword evidence="1" id="KW-0472">Membrane</keyword>
<evidence type="ECO:0000259" key="2">
    <source>
        <dbReference type="Pfam" id="PF00892"/>
    </source>
</evidence>
<dbReference type="Pfam" id="PF00892">
    <property type="entry name" value="EamA"/>
    <property type="match status" value="2"/>
</dbReference>
<dbReference type="InterPro" id="IPR037185">
    <property type="entry name" value="EmrE-like"/>
</dbReference>
<keyword evidence="4" id="KW-1185">Reference proteome</keyword>
<gene>
    <name evidence="3" type="ORF">ZA01_03055</name>
</gene>
<feature type="transmembrane region" description="Helical" evidence="1">
    <location>
        <begin position="7"/>
        <end position="26"/>
    </location>
</feature>
<feature type="transmembrane region" description="Helical" evidence="1">
    <location>
        <begin position="124"/>
        <end position="141"/>
    </location>
</feature>
<evidence type="ECO:0000256" key="1">
    <source>
        <dbReference type="SAM" id="Phobius"/>
    </source>
</evidence>
<feature type="transmembrane region" description="Helical" evidence="1">
    <location>
        <begin position="213"/>
        <end position="233"/>
    </location>
</feature>
<feature type="transmembrane region" description="Helical" evidence="1">
    <location>
        <begin position="32"/>
        <end position="56"/>
    </location>
</feature>
<evidence type="ECO:0000313" key="3">
    <source>
        <dbReference type="EMBL" id="TWO26504.1"/>
    </source>
</evidence>
<dbReference type="Proteomes" id="UP000321614">
    <property type="component" value="Unassembled WGS sequence"/>
</dbReference>
<dbReference type="InterPro" id="IPR000620">
    <property type="entry name" value="EamA_dom"/>
</dbReference>
<feature type="transmembrane region" description="Helical" evidence="1">
    <location>
        <begin position="263"/>
        <end position="282"/>
    </location>
</feature>
<protein>
    <submittedName>
        <fullName evidence="3">DMT family transporter</fullName>
    </submittedName>
</protein>
<keyword evidence="1" id="KW-0812">Transmembrane</keyword>
<feature type="transmembrane region" description="Helical" evidence="1">
    <location>
        <begin position="68"/>
        <end position="91"/>
    </location>
</feature>
<feature type="transmembrane region" description="Helical" evidence="1">
    <location>
        <begin position="147"/>
        <end position="167"/>
    </location>
</feature>
<organism evidence="3 4">
    <name type="scientific">Campylobacter insulaenigrae</name>
    <dbReference type="NCBI Taxonomy" id="260714"/>
    <lineage>
        <taxon>Bacteria</taxon>
        <taxon>Pseudomonadati</taxon>
        <taxon>Campylobacterota</taxon>
        <taxon>Epsilonproteobacteria</taxon>
        <taxon>Campylobacterales</taxon>
        <taxon>Campylobacteraceae</taxon>
        <taxon>Campylobacter</taxon>
    </lineage>
</organism>
<dbReference type="PANTHER" id="PTHR22911">
    <property type="entry name" value="ACYL-MALONYL CONDENSING ENZYME-RELATED"/>
    <property type="match status" value="1"/>
</dbReference>